<proteinExistence type="predicted"/>
<comment type="caution">
    <text evidence="1">The sequence shown here is derived from an EMBL/GenBank/DDBJ whole genome shotgun (WGS) entry which is preliminary data.</text>
</comment>
<gene>
    <name evidence="1" type="ORF">CEURO_LOCUS21400</name>
</gene>
<accession>A0A9P0ZVP8</accession>
<name>A0A9P0ZVP8_CUSEU</name>
<reference evidence="1" key="1">
    <citation type="submission" date="2022-07" db="EMBL/GenBank/DDBJ databases">
        <authorList>
            <person name="Macas J."/>
            <person name="Novak P."/>
            <person name="Neumann P."/>
        </authorList>
    </citation>
    <scope>NUCLEOTIDE SEQUENCE</scope>
</reference>
<dbReference type="AlphaFoldDB" id="A0A9P0ZVP8"/>
<organism evidence="1 2">
    <name type="scientific">Cuscuta europaea</name>
    <name type="common">European dodder</name>
    <dbReference type="NCBI Taxonomy" id="41803"/>
    <lineage>
        <taxon>Eukaryota</taxon>
        <taxon>Viridiplantae</taxon>
        <taxon>Streptophyta</taxon>
        <taxon>Embryophyta</taxon>
        <taxon>Tracheophyta</taxon>
        <taxon>Spermatophyta</taxon>
        <taxon>Magnoliopsida</taxon>
        <taxon>eudicotyledons</taxon>
        <taxon>Gunneridae</taxon>
        <taxon>Pentapetalae</taxon>
        <taxon>asterids</taxon>
        <taxon>lamiids</taxon>
        <taxon>Solanales</taxon>
        <taxon>Convolvulaceae</taxon>
        <taxon>Cuscuteae</taxon>
        <taxon>Cuscuta</taxon>
        <taxon>Cuscuta subgen. Cuscuta</taxon>
    </lineage>
</organism>
<evidence type="ECO:0000313" key="1">
    <source>
        <dbReference type="EMBL" id="CAH9117079.1"/>
    </source>
</evidence>
<evidence type="ECO:0000313" key="2">
    <source>
        <dbReference type="Proteomes" id="UP001152484"/>
    </source>
</evidence>
<keyword evidence="2" id="KW-1185">Reference proteome</keyword>
<dbReference type="EMBL" id="CAMAPE010000073">
    <property type="protein sequence ID" value="CAH9117079.1"/>
    <property type="molecule type" value="Genomic_DNA"/>
</dbReference>
<dbReference type="Proteomes" id="UP001152484">
    <property type="component" value="Unassembled WGS sequence"/>
</dbReference>
<sequence length="108" mass="12137">MVTYSYQTGVWAAAEATVIASTGEYIPIATSMFIKSSMLRFLPQCSSPLSFLRALQKRISHYNNLFNRNHFIIRHTPILNLPDTPATPETFATIHLSFPKPPRPAGMK</sequence>
<protein>
    <submittedName>
        <fullName evidence="1">Uncharacterized protein</fullName>
    </submittedName>
</protein>